<accession>A0A1I6K005</accession>
<dbReference type="EMBL" id="FOYZ01000007">
    <property type="protein sequence ID" value="SFR84569.1"/>
    <property type="molecule type" value="Genomic_DNA"/>
</dbReference>
<organism evidence="3 4">
    <name type="scientific">Anaeromicropila populeti</name>
    <dbReference type="NCBI Taxonomy" id="37658"/>
    <lineage>
        <taxon>Bacteria</taxon>
        <taxon>Bacillati</taxon>
        <taxon>Bacillota</taxon>
        <taxon>Clostridia</taxon>
        <taxon>Lachnospirales</taxon>
        <taxon>Lachnospiraceae</taxon>
        <taxon>Anaeromicropila</taxon>
    </lineage>
</organism>
<protein>
    <submittedName>
        <fullName evidence="3">Uncharacterized protein</fullName>
    </submittedName>
</protein>
<feature type="signal peptide" evidence="2">
    <location>
        <begin position="1"/>
        <end position="24"/>
    </location>
</feature>
<evidence type="ECO:0000256" key="2">
    <source>
        <dbReference type="SAM" id="SignalP"/>
    </source>
</evidence>
<reference evidence="3 4" key="1">
    <citation type="submission" date="2016-10" db="EMBL/GenBank/DDBJ databases">
        <authorList>
            <person name="de Groot N.N."/>
        </authorList>
    </citation>
    <scope>NUCLEOTIDE SEQUENCE [LARGE SCALE GENOMIC DNA]</scope>
    <source>
        <strain evidence="3 4">743A</strain>
    </source>
</reference>
<feature type="region of interest" description="Disordered" evidence="1">
    <location>
        <begin position="34"/>
        <end position="64"/>
    </location>
</feature>
<evidence type="ECO:0000313" key="3">
    <source>
        <dbReference type="EMBL" id="SFR84569.1"/>
    </source>
</evidence>
<dbReference type="AlphaFoldDB" id="A0A1I6K005"/>
<name>A0A1I6K005_9FIRM</name>
<feature type="chain" id="PRO_5011688203" evidence="2">
    <location>
        <begin position="25"/>
        <end position="450"/>
    </location>
</feature>
<keyword evidence="4" id="KW-1185">Reference proteome</keyword>
<keyword evidence="2" id="KW-0732">Signal</keyword>
<dbReference type="PROSITE" id="PS51257">
    <property type="entry name" value="PROKAR_LIPOPROTEIN"/>
    <property type="match status" value="1"/>
</dbReference>
<evidence type="ECO:0000313" key="4">
    <source>
        <dbReference type="Proteomes" id="UP000199659"/>
    </source>
</evidence>
<gene>
    <name evidence="3" type="ORF">SAMN05661086_02140</name>
</gene>
<sequence length="450" mass="52070">MKKLLVYIFLACTCSGMLISCGNAKDKSVIETENVTEETVTKEIEDAAEQTLTPEPEQKSEEVPTEEKLLQEIYSQNKEYEDYTVEIFTDDFDGDSNNEYFYVFTEKGTSKEDYLNYYAEIWFGSSNGVVRALEWSYIDPNKTGALLLGSHKYFRYDLTYATENQSVLLGVEDKTCKTVWTAGGEIGKVSGTDFQVLCSSYDMLCLKGDDFYTGHSIKNYYFYVDQEGFHEYKAVEIDKQEFFTFGESIKIYNELKEQYNSSEGKADFQFLKRENGLIHINVTVEALEDISNYYVTYQLSEENSLLYQEEGQGKYGVTRDSVVLETEYEDTEEEAELKTWTVVGDFAEINRENLQGTWYNPEMDEELIITEEGCRVVIPYLDFYGEEVYEYDVVNRSDRGLCPALYIYFNGKNAGPLAYYIFGVNENYFWCNGQQALFSKQQSEMKIEED</sequence>
<evidence type="ECO:0000256" key="1">
    <source>
        <dbReference type="SAM" id="MobiDB-lite"/>
    </source>
</evidence>
<dbReference type="RefSeq" id="WP_092560669.1">
    <property type="nucleotide sequence ID" value="NZ_FOYZ01000007.1"/>
</dbReference>
<proteinExistence type="predicted"/>
<dbReference type="STRING" id="37658.SAMN05661086_02140"/>
<dbReference type="OrthoDB" id="1998837at2"/>
<dbReference type="Proteomes" id="UP000199659">
    <property type="component" value="Unassembled WGS sequence"/>
</dbReference>